<dbReference type="GO" id="GO:0016855">
    <property type="term" value="F:racemase and epimerase activity, acting on amino acids and derivatives"/>
    <property type="evidence" value="ECO:0007669"/>
    <property type="project" value="UniProtKB-UniRule"/>
</dbReference>
<dbReference type="Pfam" id="PF02746">
    <property type="entry name" value="MR_MLE_N"/>
    <property type="match status" value="1"/>
</dbReference>
<dbReference type="OrthoDB" id="9775391at2"/>
<dbReference type="Pfam" id="PF13378">
    <property type="entry name" value="MR_MLE_C"/>
    <property type="match status" value="1"/>
</dbReference>
<proteinExistence type="inferred from homology"/>
<dbReference type="InterPro" id="IPR029065">
    <property type="entry name" value="Enolase_C-like"/>
</dbReference>
<dbReference type="InterPro" id="IPR013341">
    <property type="entry name" value="Mandelate_racemase_N_dom"/>
</dbReference>
<dbReference type="CDD" id="cd03319">
    <property type="entry name" value="L-Ala-DL-Glu_epimerase"/>
    <property type="match status" value="1"/>
</dbReference>
<keyword evidence="4 7" id="KW-0413">Isomerase</keyword>
<reference evidence="9 10" key="1">
    <citation type="submission" date="2016-10" db="EMBL/GenBank/DDBJ databases">
        <authorList>
            <person name="de Groot N.N."/>
        </authorList>
    </citation>
    <scope>NUCLEOTIDE SEQUENCE [LARGE SCALE GENOMIC DNA]</scope>
    <source>
        <strain evidence="9 10">DSM 28286</strain>
    </source>
</reference>
<dbReference type="InterPro" id="IPR034603">
    <property type="entry name" value="Dipeptide_epimerase"/>
</dbReference>
<keyword evidence="10" id="KW-1185">Reference proteome</keyword>
<dbReference type="EC" id="5.1.1.-" evidence="7"/>
<evidence type="ECO:0000313" key="9">
    <source>
        <dbReference type="EMBL" id="SFP61334.1"/>
    </source>
</evidence>
<dbReference type="EMBL" id="FOXQ01000001">
    <property type="protein sequence ID" value="SFP61334.1"/>
    <property type="molecule type" value="Genomic_DNA"/>
</dbReference>
<evidence type="ECO:0000256" key="6">
    <source>
        <dbReference type="PIRSR" id="PIRSR634603-3"/>
    </source>
</evidence>
<feature type="binding site" evidence="6">
    <location>
        <position position="189"/>
    </location>
    <ligand>
        <name>Mg(2+)</name>
        <dbReference type="ChEBI" id="CHEBI:18420"/>
    </ligand>
</feature>
<sequence length="367" mass="40771">MKITKTEIYKYSIPMVPFTIATGTMHFAQNIFIRIYTDENIVGVGECSAFPMIVGETQATCFEMAKDFAQLWKDKEALDITARMNELHAFTAGNYTIKSAFDMALYDIAAKHANLPLYKFLGGEKKKELKTDVTVGINAPQQMALQAEAFVEQGVEILKVKLGKNAANDMEAIGLIIKTVGPDIKIRIDANQGWTYEDALKVLTAFKDYNIEFCEQPMRRYDDGKLPELVQLSPVKIMADESVFDHHDAERIIAANACDYVNIKFAKSGGILEAIKINEVCEASNIPCMMGGMLESRVALTAFAHFATAYDNVQFYDMDTCLLGHKTDPVIGGVTYNNFCVELPDDIGIGADVDEAFLKGLERIMID</sequence>
<evidence type="ECO:0000313" key="10">
    <source>
        <dbReference type="Proteomes" id="UP000199031"/>
    </source>
</evidence>
<evidence type="ECO:0000256" key="5">
    <source>
        <dbReference type="PIRSR" id="PIRSR634603-1"/>
    </source>
</evidence>
<evidence type="ECO:0000256" key="7">
    <source>
        <dbReference type="RuleBase" id="RU366006"/>
    </source>
</evidence>
<comment type="cofactor">
    <cofactor evidence="6 7">
        <name>Mg(2+)</name>
        <dbReference type="ChEBI" id="CHEBI:18420"/>
    </cofactor>
    <text evidence="6 7">Binds 1 Mg(2+) ion per subunit.</text>
</comment>
<evidence type="ECO:0000256" key="2">
    <source>
        <dbReference type="ARBA" id="ARBA00022723"/>
    </source>
</evidence>
<protein>
    <recommendedName>
        <fullName evidence="7">Dipeptide epimerase</fullName>
        <ecNumber evidence="7">5.1.1.-</ecNumber>
    </recommendedName>
</protein>
<dbReference type="PANTHER" id="PTHR48073:SF2">
    <property type="entry name" value="O-SUCCINYLBENZOATE SYNTHASE"/>
    <property type="match status" value="1"/>
</dbReference>
<dbReference type="SMART" id="SM00922">
    <property type="entry name" value="MR_MLE"/>
    <property type="match status" value="1"/>
</dbReference>
<dbReference type="Gene3D" id="3.30.390.10">
    <property type="entry name" value="Enolase-like, N-terminal domain"/>
    <property type="match status" value="1"/>
</dbReference>
<dbReference type="RefSeq" id="WP_090653947.1">
    <property type="nucleotide sequence ID" value="NZ_FOXQ01000001.1"/>
</dbReference>
<evidence type="ECO:0000259" key="8">
    <source>
        <dbReference type="SMART" id="SM00922"/>
    </source>
</evidence>
<feature type="domain" description="Mandelate racemase/muconate lactonizing enzyme C-terminal" evidence="8">
    <location>
        <begin position="140"/>
        <end position="236"/>
    </location>
</feature>
<dbReference type="Proteomes" id="UP000199031">
    <property type="component" value="Unassembled WGS sequence"/>
</dbReference>
<dbReference type="SUPFAM" id="SSF54826">
    <property type="entry name" value="Enolase N-terminal domain-like"/>
    <property type="match status" value="1"/>
</dbReference>
<keyword evidence="3 6" id="KW-0460">Magnesium</keyword>
<dbReference type="AlphaFoldDB" id="A0A1I5RS35"/>
<feature type="active site" description="Proton acceptor; specific for (S)-substrate epimerization" evidence="5">
    <location>
        <position position="264"/>
    </location>
</feature>
<accession>A0A1I5RS35</accession>
<dbReference type="STRING" id="1465490.SAMN05444277_101391"/>
<gene>
    <name evidence="9" type="ORF">SAMN05444277_101391</name>
</gene>
<feature type="active site" description="Proton acceptor; specific for (R)-substrate epimerization" evidence="5">
    <location>
        <position position="161"/>
    </location>
</feature>
<organism evidence="9 10">
    <name type="scientific">Parafilimonas terrae</name>
    <dbReference type="NCBI Taxonomy" id="1465490"/>
    <lineage>
        <taxon>Bacteria</taxon>
        <taxon>Pseudomonadati</taxon>
        <taxon>Bacteroidota</taxon>
        <taxon>Chitinophagia</taxon>
        <taxon>Chitinophagales</taxon>
        <taxon>Chitinophagaceae</taxon>
        <taxon>Parafilimonas</taxon>
    </lineage>
</organism>
<dbReference type="InterPro" id="IPR029017">
    <property type="entry name" value="Enolase-like_N"/>
</dbReference>
<dbReference type="InterPro" id="IPR036849">
    <property type="entry name" value="Enolase-like_C_sf"/>
</dbReference>
<dbReference type="InterPro" id="IPR013342">
    <property type="entry name" value="Mandelate_racemase_C"/>
</dbReference>
<feature type="binding site" evidence="6">
    <location>
        <position position="240"/>
    </location>
    <ligand>
        <name>Mg(2+)</name>
        <dbReference type="ChEBI" id="CHEBI:18420"/>
    </ligand>
</feature>
<name>A0A1I5RS35_9BACT</name>
<keyword evidence="2 6" id="KW-0479">Metal-binding</keyword>
<dbReference type="GO" id="GO:0000287">
    <property type="term" value="F:magnesium ion binding"/>
    <property type="evidence" value="ECO:0007669"/>
    <property type="project" value="UniProtKB-ARBA"/>
</dbReference>
<dbReference type="SFLD" id="SFLDF00009">
    <property type="entry name" value="o-succinylbenzoate_synthase"/>
    <property type="match status" value="1"/>
</dbReference>
<comment type="similarity">
    <text evidence="1 7">Belongs to the mandelate racemase/muconate lactonizing enzyme family.</text>
</comment>
<evidence type="ECO:0000256" key="4">
    <source>
        <dbReference type="ARBA" id="ARBA00023235"/>
    </source>
</evidence>
<dbReference type="SUPFAM" id="SSF51604">
    <property type="entry name" value="Enolase C-terminal domain-like"/>
    <property type="match status" value="1"/>
</dbReference>
<evidence type="ECO:0000256" key="1">
    <source>
        <dbReference type="ARBA" id="ARBA00008031"/>
    </source>
</evidence>
<dbReference type="SFLD" id="SFLDS00001">
    <property type="entry name" value="Enolase"/>
    <property type="match status" value="1"/>
</dbReference>
<evidence type="ECO:0000256" key="3">
    <source>
        <dbReference type="ARBA" id="ARBA00022842"/>
    </source>
</evidence>
<dbReference type="GO" id="GO:0006518">
    <property type="term" value="P:peptide metabolic process"/>
    <property type="evidence" value="ECO:0007669"/>
    <property type="project" value="UniProtKB-ARBA"/>
</dbReference>
<dbReference type="SFLD" id="SFLDG00180">
    <property type="entry name" value="muconate_cycloisomerase"/>
    <property type="match status" value="1"/>
</dbReference>
<dbReference type="PANTHER" id="PTHR48073">
    <property type="entry name" value="O-SUCCINYLBENZOATE SYNTHASE-RELATED"/>
    <property type="match status" value="1"/>
</dbReference>
<dbReference type="Gene3D" id="3.20.20.120">
    <property type="entry name" value="Enolase-like C-terminal domain"/>
    <property type="match status" value="1"/>
</dbReference>
<feature type="binding site" evidence="6">
    <location>
        <position position="215"/>
    </location>
    <ligand>
        <name>Mg(2+)</name>
        <dbReference type="ChEBI" id="CHEBI:18420"/>
    </ligand>
</feature>
<dbReference type="FunFam" id="3.30.390.10:FF:000009">
    <property type="entry name" value="Hydrophobic dipeptide epimerase"/>
    <property type="match status" value="1"/>
</dbReference>